<feature type="region of interest" description="Disordered" evidence="1">
    <location>
        <begin position="76"/>
        <end position="107"/>
    </location>
</feature>
<dbReference type="InterPro" id="IPR046118">
    <property type="entry name" value="DUF6115"/>
</dbReference>
<organism evidence="2 3">
    <name type="scientific">Hathewaya proteolytica DSM 3090</name>
    <dbReference type="NCBI Taxonomy" id="1121331"/>
    <lineage>
        <taxon>Bacteria</taxon>
        <taxon>Bacillati</taxon>
        <taxon>Bacillota</taxon>
        <taxon>Clostridia</taxon>
        <taxon>Eubacteriales</taxon>
        <taxon>Clostridiaceae</taxon>
        <taxon>Hathewaya</taxon>
    </lineage>
</organism>
<accession>A0A1M6L8Y4</accession>
<protein>
    <submittedName>
        <fullName evidence="2">Uncharacterized protein</fullName>
    </submittedName>
</protein>
<reference evidence="2 3" key="1">
    <citation type="submission" date="2016-11" db="EMBL/GenBank/DDBJ databases">
        <authorList>
            <person name="Jaros S."/>
            <person name="Januszkiewicz K."/>
            <person name="Wedrychowicz H."/>
        </authorList>
    </citation>
    <scope>NUCLEOTIDE SEQUENCE [LARGE SCALE GENOMIC DNA]</scope>
    <source>
        <strain evidence="2 3">DSM 3090</strain>
    </source>
</reference>
<dbReference type="Pfam" id="PF19610">
    <property type="entry name" value="DUF6115"/>
    <property type="match status" value="1"/>
</dbReference>
<dbReference type="OrthoDB" id="1957165at2"/>
<dbReference type="Proteomes" id="UP000183952">
    <property type="component" value="Unassembled WGS sequence"/>
</dbReference>
<feature type="compositionally biased region" description="Basic and acidic residues" evidence="1">
    <location>
        <begin position="98"/>
        <end position="107"/>
    </location>
</feature>
<dbReference type="EMBL" id="FRAD01000005">
    <property type="protein sequence ID" value="SHJ67650.1"/>
    <property type="molecule type" value="Genomic_DNA"/>
</dbReference>
<sequence length="145" mass="16649">MTAVILIAVGLCLIIYSLMGMKKEKGTFSSIIQDEMTNQNKDNRQINILRKEVAESILDLQKDIFQLQEEINSIKKEGKVSLPEEDNKEHQYKKHEHKEHEEKEENNRRSIIINMLESGKTVDEISSSLGIGRGEILLIQDLNSK</sequence>
<dbReference type="RefSeq" id="WP_072902327.1">
    <property type="nucleotide sequence ID" value="NZ_FRAD01000005.1"/>
</dbReference>
<proteinExistence type="predicted"/>
<dbReference type="AlphaFoldDB" id="A0A1M6L8Y4"/>
<evidence type="ECO:0000256" key="1">
    <source>
        <dbReference type="SAM" id="MobiDB-lite"/>
    </source>
</evidence>
<keyword evidence="3" id="KW-1185">Reference proteome</keyword>
<evidence type="ECO:0000313" key="3">
    <source>
        <dbReference type="Proteomes" id="UP000183952"/>
    </source>
</evidence>
<evidence type="ECO:0000313" key="2">
    <source>
        <dbReference type="EMBL" id="SHJ67650.1"/>
    </source>
</evidence>
<name>A0A1M6L8Y4_9CLOT</name>
<dbReference type="STRING" id="1121331.SAMN02745248_00669"/>
<gene>
    <name evidence="2" type="ORF">SAMN02745248_00669</name>
</gene>